<keyword evidence="8" id="KW-0915">Sodium</keyword>
<evidence type="ECO:0000256" key="1">
    <source>
        <dbReference type="ARBA" id="ARBA00004651"/>
    </source>
</evidence>
<keyword evidence="15" id="KW-1185">Reference proteome</keyword>
<dbReference type="EMBL" id="JBHFNR010000040">
    <property type="protein sequence ID" value="MFB2892536.1"/>
    <property type="molecule type" value="Genomic_DNA"/>
</dbReference>
<accession>A0ABV4XLI0</accession>
<evidence type="ECO:0000256" key="11">
    <source>
        <dbReference type="ARBA" id="ARBA00023201"/>
    </source>
</evidence>
<organism evidence="14 15">
    <name type="scientific">Floridaenema flaviceps BLCC-F50</name>
    <dbReference type="NCBI Taxonomy" id="3153642"/>
    <lineage>
        <taxon>Bacteria</taxon>
        <taxon>Bacillati</taxon>
        <taxon>Cyanobacteriota</taxon>
        <taxon>Cyanophyceae</taxon>
        <taxon>Oscillatoriophycideae</taxon>
        <taxon>Aerosakkonematales</taxon>
        <taxon>Aerosakkonemataceae</taxon>
        <taxon>Floridanema</taxon>
        <taxon>Floridanema flaviceps</taxon>
    </lineage>
</organism>
<comment type="similarity">
    <text evidence="2">Belongs to the monovalent cation:proton antiporter 1 (CPA1) transporter (TC 2.A.36) family.</text>
</comment>
<evidence type="ECO:0000313" key="14">
    <source>
        <dbReference type="EMBL" id="MFB2892536.1"/>
    </source>
</evidence>
<evidence type="ECO:0000256" key="2">
    <source>
        <dbReference type="ARBA" id="ARBA00007367"/>
    </source>
</evidence>
<evidence type="ECO:0000256" key="3">
    <source>
        <dbReference type="ARBA" id="ARBA00022448"/>
    </source>
</evidence>
<evidence type="ECO:0000313" key="15">
    <source>
        <dbReference type="Proteomes" id="UP001576784"/>
    </source>
</evidence>
<dbReference type="InterPro" id="IPR018422">
    <property type="entry name" value="Cation/H_exchanger_CPA1"/>
</dbReference>
<feature type="transmembrane region" description="Helical" evidence="12">
    <location>
        <begin position="77"/>
        <end position="94"/>
    </location>
</feature>
<feature type="transmembrane region" description="Helical" evidence="12">
    <location>
        <begin position="259"/>
        <end position="279"/>
    </location>
</feature>
<dbReference type="InterPro" id="IPR006153">
    <property type="entry name" value="Cation/H_exchanger_TM"/>
</dbReference>
<feature type="transmembrane region" description="Helical" evidence="12">
    <location>
        <begin position="356"/>
        <end position="378"/>
    </location>
</feature>
<dbReference type="Gene3D" id="6.10.140.1330">
    <property type="match status" value="1"/>
</dbReference>
<feature type="transmembrane region" description="Helical" evidence="12">
    <location>
        <begin position="320"/>
        <end position="344"/>
    </location>
</feature>
<keyword evidence="10 12" id="KW-0472">Membrane</keyword>
<feature type="transmembrane region" description="Helical" evidence="12">
    <location>
        <begin position="291"/>
        <end position="314"/>
    </location>
</feature>
<feature type="transmembrane region" description="Helical" evidence="12">
    <location>
        <begin position="28"/>
        <end position="45"/>
    </location>
</feature>
<keyword evidence="7 12" id="KW-1133">Transmembrane helix</keyword>
<comment type="caution">
    <text evidence="14">The sequence shown here is derived from an EMBL/GenBank/DDBJ whole genome shotgun (WGS) entry which is preliminary data.</text>
</comment>
<dbReference type="RefSeq" id="WP_413262208.1">
    <property type="nucleotide sequence ID" value="NZ_JBHFNR010000040.1"/>
</dbReference>
<evidence type="ECO:0000256" key="5">
    <source>
        <dbReference type="ARBA" id="ARBA00022475"/>
    </source>
</evidence>
<feature type="domain" description="Cation/H+ exchanger transmembrane" evidence="13">
    <location>
        <begin position="36"/>
        <end position="408"/>
    </location>
</feature>
<protein>
    <submittedName>
        <fullName evidence="14">Cation:proton antiporter</fullName>
    </submittedName>
</protein>
<keyword evidence="3" id="KW-0813">Transport</keyword>
<keyword evidence="5" id="KW-1003">Cell membrane</keyword>
<keyword evidence="9" id="KW-0406">Ion transport</keyword>
<name>A0ABV4XLI0_9CYAN</name>
<evidence type="ECO:0000256" key="7">
    <source>
        <dbReference type="ARBA" id="ARBA00022989"/>
    </source>
</evidence>
<proteinExistence type="inferred from homology"/>
<dbReference type="Pfam" id="PF00999">
    <property type="entry name" value="Na_H_Exchanger"/>
    <property type="match status" value="1"/>
</dbReference>
<keyword evidence="4" id="KW-0050">Antiport</keyword>
<comment type="subcellular location">
    <subcellularLocation>
        <location evidence="1">Cell membrane</location>
        <topology evidence="1">Multi-pass membrane protein</topology>
    </subcellularLocation>
</comment>
<feature type="transmembrane region" description="Helical" evidence="12">
    <location>
        <begin position="52"/>
        <end position="71"/>
    </location>
</feature>
<keyword evidence="11" id="KW-0739">Sodium transport</keyword>
<keyword evidence="6 12" id="KW-0812">Transmembrane</keyword>
<dbReference type="PANTHER" id="PTHR10110:SF195">
    <property type="entry name" value="NA(+)_H(+) ANTIPORTER NHAS2"/>
    <property type="match status" value="1"/>
</dbReference>
<evidence type="ECO:0000256" key="9">
    <source>
        <dbReference type="ARBA" id="ARBA00023065"/>
    </source>
</evidence>
<evidence type="ECO:0000256" key="6">
    <source>
        <dbReference type="ARBA" id="ARBA00022692"/>
    </source>
</evidence>
<feature type="transmembrane region" description="Helical" evidence="12">
    <location>
        <begin position="201"/>
        <end position="221"/>
    </location>
</feature>
<evidence type="ECO:0000256" key="12">
    <source>
        <dbReference type="SAM" id="Phobius"/>
    </source>
</evidence>
<feature type="transmembrane region" description="Helical" evidence="12">
    <location>
        <begin position="106"/>
        <end position="127"/>
    </location>
</feature>
<feature type="transmembrane region" description="Helical" evidence="12">
    <location>
        <begin position="133"/>
        <end position="155"/>
    </location>
</feature>
<dbReference type="Proteomes" id="UP001576784">
    <property type="component" value="Unassembled WGS sequence"/>
</dbReference>
<reference evidence="14 15" key="1">
    <citation type="submission" date="2024-09" db="EMBL/GenBank/DDBJ databases">
        <title>Floridaenema gen nov. (Aerosakkonemataceae, Aerosakkonematales ord. nov., Cyanobacteria) from benthic tropical and subtropical fresh waters, with the description of four new species.</title>
        <authorList>
            <person name="Moretto J.A."/>
            <person name="Berthold D.E."/>
            <person name="Lefler F.W."/>
            <person name="Huang I.-S."/>
            <person name="Laughinghouse H. IV."/>
        </authorList>
    </citation>
    <scope>NUCLEOTIDE SEQUENCE [LARGE SCALE GENOMIC DNA]</scope>
    <source>
        <strain evidence="14 15">BLCC-F50</strain>
    </source>
</reference>
<evidence type="ECO:0000256" key="8">
    <source>
        <dbReference type="ARBA" id="ARBA00023053"/>
    </source>
</evidence>
<sequence length="538" mass="58722">MSCFLQQFILANSNTANPSSEAKFAELVIALIILLLVATGVALISRQFRVSYVTGLVLAGLAITELLPRRIGLDPSLIFNLFLPILVFEAAINTDISRLRSTVKPILLLAGPGVLICTGITALLLKFGLNLSWIPALLAGVILAITDTVSVIAVFKEVPVPPRLSTIVEGESLFNDGVALVLFSLILKVNSTGKLVFLDGLQELFVVIVGGILVGLALGYLSTGLLTRSDDPLSSMLLTVAVALGTFQFGQFIGVSGVVAVVVAGLIVGNLGISGNISASSRIALLSFWEYAGFGVNTFIFLLIGLEIDLITIWQTLPAVLLAIVAYQVGRLLSVYPLLWGVRWFDRPIPLRWQHVLFFGNIKGSLSMALALSLPATIPGRERLIALVFGTVLLSLVGQGLSLPWFVRQLKLSHFSEFRQQTEELQAQLMTSKAAQDELDSLLKAGVLPKSIYEEMRSTYQVKVAAAEKALRDLYNRREDEFDTNDSNRSKFDAIKRRLLLAEKGALNEAIRKRIISDEIAQNRIRNIDRQLLQLEDD</sequence>
<gene>
    <name evidence="14" type="ORF">ACE1CI_06280</name>
</gene>
<feature type="transmembrane region" description="Helical" evidence="12">
    <location>
        <begin position="384"/>
        <end position="407"/>
    </location>
</feature>
<evidence type="ECO:0000256" key="4">
    <source>
        <dbReference type="ARBA" id="ARBA00022449"/>
    </source>
</evidence>
<evidence type="ECO:0000259" key="13">
    <source>
        <dbReference type="Pfam" id="PF00999"/>
    </source>
</evidence>
<evidence type="ECO:0000256" key="10">
    <source>
        <dbReference type="ARBA" id="ARBA00023136"/>
    </source>
</evidence>
<dbReference type="PANTHER" id="PTHR10110">
    <property type="entry name" value="SODIUM/HYDROGEN EXCHANGER"/>
    <property type="match status" value="1"/>
</dbReference>